<feature type="transmembrane region" description="Helical" evidence="10">
    <location>
        <begin position="361"/>
        <end position="380"/>
    </location>
</feature>
<evidence type="ECO:0000256" key="3">
    <source>
        <dbReference type="ARBA" id="ARBA00007222"/>
    </source>
</evidence>
<dbReference type="InterPro" id="IPR032421">
    <property type="entry name" value="PMT_4TMC"/>
</dbReference>
<evidence type="ECO:0000313" key="14">
    <source>
        <dbReference type="Proteomes" id="UP000583556"/>
    </source>
</evidence>
<dbReference type="GO" id="GO:0005886">
    <property type="term" value="C:plasma membrane"/>
    <property type="evidence" value="ECO:0007669"/>
    <property type="project" value="UniProtKB-SubCell"/>
</dbReference>
<dbReference type="RefSeq" id="WP_169491396.1">
    <property type="nucleotide sequence ID" value="NZ_JABBGM010000001.1"/>
</dbReference>
<evidence type="ECO:0000256" key="1">
    <source>
        <dbReference type="ARBA" id="ARBA00004127"/>
    </source>
</evidence>
<feature type="domain" description="ArnT-like N-terminal" evidence="11">
    <location>
        <begin position="79"/>
        <end position="248"/>
    </location>
</feature>
<dbReference type="EMBL" id="JABBGM010000001">
    <property type="protein sequence ID" value="NML92115.1"/>
    <property type="molecule type" value="Genomic_DNA"/>
</dbReference>
<feature type="domain" description="Protein O-mannosyl-transferase C-terminal four TM" evidence="12">
    <location>
        <begin position="260"/>
        <end position="430"/>
    </location>
</feature>
<evidence type="ECO:0000313" key="13">
    <source>
        <dbReference type="EMBL" id="NML92115.1"/>
    </source>
</evidence>
<feature type="transmembrane region" description="Helical" evidence="10">
    <location>
        <begin position="136"/>
        <end position="155"/>
    </location>
</feature>
<evidence type="ECO:0000256" key="7">
    <source>
        <dbReference type="ARBA" id="ARBA00022989"/>
    </source>
</evidence>
<dbReference type="Pfam" id="PF16192">
    <property type="entry name" value="PMT_4TMC"/>
    <property type="match status" value="1"/>
</dbReference>
<dbReference type="InterPro" id="IPR003342">
    <property type="entry name" value="ArnT-like_N"/>
</dbReference>
<comment type="similarity">
    <text evidence="3 10">Belongs to the glycosyltransferase 39 family.</text>
</comment>
<dbReference type="PANTHER" id="PTHR10050:SF46">
    <property type="entry name" value="PROTEIN O-MANNOSYL-TRANSFERASE 2"/>
    <property type="match status" value="1"/>
</dbReference>
<evidence type="ECO:0000256" key="4">
    <source>
        <dbReference type="ARBA" id="ARBA00022676"/>
    </source>
</evidence>
<keyword evidence="4 10" id="KW-0328">Glycosyltransferase</keyword>
<dbReference type="InterPro" id="IPR027005">
    <property type="entry name" value="PMT-like"/>
</dbReference>
<dbReference type="GO" id="GO:0012505">
    <property type="term" value="C:endomembrane system"/>
    <property type="evidence" value="ECO:0007669"/>
    <property type="project" value="UniProtKB-SubCell"/>
</dbReference>
<organism evidence="13 14">
    <name type="scientific">Novosphingobium olei</name>
    <dbReference type="NCBI Taxonomy" id="2728851"/>
    <lineage>
        <taxon>Bacteria</taxon>
        <taxon>Pseudomonadati</taxon>
        <taxon>Pseudomonadota</taxon>
        <taxon>Alphaproteobacteria</taxon>
        <taxon>Sphingomonadales</taxon>
        <taxon>Sphingomonadaceae</taxon>
        <taxon>Novosphingobium</taxon>
    </lineage>
</organism>
<evidence type="ECO:0000259" key="11">
    <source>
        <dbReference type="Pfam" id="PF02366"/>
    </source>
</evidence>
<evidence type="ECO:0000259" key="12">
    <source>
        <dbReference type="Pfam" id="PF16192"/>
    </source>
</evidence>
<keyword evidence="14" id="KW-1185">Reference proteome</keyword>
<dbReference type="EC" id="2.4.1.-" evidence="10"/>
<proteinExistence type="inferred from homology"/>
<comment type="pathway">
    <text evidence="2 10">Protein modification; protein glycosylation.</text>
</comment>
<evidence type="ECO:0000256" key="5">
    <source>
        <dbReference type="ARBA" id="ARBA00022679"/>
    </source>
</evidence>
<evidence type="ECO:0000256" key="6">
    <source>
        <dbReference type="ARBA" id="ARBA00022692"/>
    </source>
</evidence>
<sequence>MTVSPKSAQQRDPLPWLLAITVAFFALALHRIAIPSKTMFDEIHYLPAARRLIDLTRRYNPEHPLLAKEMISLGIRAFGDNAFGWRFPNAVLGTIGLFAATRAMWWASRSRSATILFAVLLATNFIWFILSRIAMLDMTMLAMMALAFWQWALAFRNDQRTNGRLHLILCGVFLGLSLGAKWNGAPLLVAPGLLFAWERWQALKGSERRYFLTAPKAGPVFGVSLLEAGLWLGLLPAVVYLATFAPAFFYKVQPLTLRGLIPWQGYMLQLQDSVVKPHTYMSRWWQWVFNIRPIWFLYENVDGAQRGVLMLGNPFTMLAGLPALAFCAWDGMRGDRLRRGIVLLYILALVFWALNGKPVQFYYHYALASVFLVAALSIVLAEWWEAGRRWPAYLGAGLAFALFIGFYPILSAGALPRANSYVDYAWLKSWR</sequence>
<feature type="transmembrane region" description="Helical" evidence="10">
    <location>
        <begin position="392"/>
        <end position="410"/>
    </location>
</feature>
<keyword evidence="10" id="KW-1003">Cell membrane</keyword>
<keyword evidence="6 10" id="KW-0812">Transmembrane</keyword>
<evidence type="ECO:0000256" key="9">
    <source>
        <dbReference type="ARBA" id="ARBA00093617"/>
    </source>
</evidence>
<dbReference type="Proteomes" id="UP000583556">
    <property type="component" value="Unassembled WGS sequence"/>
</dbReference>
<feature type="transmembrane region" description="Helical" evidence="10">
    <location>
        <begin position="14"/>
        <end position="34"/>
    </location>
</feature>
<keyword evidence="5 10" id="KW-0808">Transferase</keyword>
<dbReference type="AlphaFoldDB" id="A0A7Y0BKR6"/>
<gene>
    <name evidence="13" type="ORF">HHL27_00275</name>
</gene>
<keyword evidence="7 10" id="KW-1133">Transmembrane helix</keyword>
<dbReference type="GO" id="GO:0004169">
    <property type="term" value="F:dolichyl-phosphate-mannose-protein mannosyltransferase activity"/>
    <property type="evidence" value="ECO:0007669"/>
    <property type="project" value="UniProtKB-UniRule"/>
</dbReference>
<comment type="function">
    <text evidence="10">Protein O-mannosyltransferase that catalyzes the transfer of a single mannose residue from a polyprenol phospho-mannosyl lipidic donor to the hydroxyl group of selected serine and threonine residues in acceptor proteins.</text>
</comment>
<feature type="transmembrane region" description="Helical" evidence="10">
    <location>
        <begin position="228"/>
        <end position="250"/>
    </location>
</feature>
<dbReference type="UniPathway" id="UPA00378"/>
<evidence type="ECO:0000256" key="8">
    <source>
        <dbReference type="ARBA" id="ARBA00023136"/>
    </source>
</evidence>
<comment type="caution">
    <text evidence="13">The sequence shown here is derived from an EMBL/GenBank/DDBJ whole genome shotgun (WGS) entry which is preliminary data.</text>
</comment>
<feature type="transmembrane region" description="Helical" evidence="10">
    <location>
        <begin position="112"/>
        <end position="130"/>
    </location>
</feature>
<evidence type="ECO:0000256" key="10">
    <source>
        <dbReference type="RuleBase" id="RU367007"/>
    </source>
</evidence>
<comment type="subcellular location">
    <subcellularLocation>
        <location evidence="10">Cell membrane</location>
    </subcellularLocation>
    <subcellularLocation>
        <location evidence="1">Endomembrane system</location>
        <topology evidence="1">Multi-pass membrane protein</topology>
    </subcellularLocation>
</comment>
<dbReference type="PANTHER" id="PTHR10050">
    <property type="entry name" value="DOLICHYL-PHOSPHATE-MANNOSE--PROTEIN MANNOSYLTRANSFERASE"/>
    <property type="match status" value="1"/>
</dbReference>
<name>A0A7Y0BKR6_9SPHN</name>
<feature type="transmembrane region" description="Helical" evidence="10">
    <location>
        <begin position="167"/>
        <end position="197"/>
    </location>
</feature>
<keyword evidence="8 10" id="KW-0472">Membrane</keyword>
<protein>
    <recommendedName>
        <fullName evidence="9 10">Polyprenol-phosphate-mannose--protein mannosyltransferase</fullName>
        <ecNumber evidence="10">2.4.1.-</ecNumber>
    </recommendedName>
</protein>
<evidence type="ECO:0000256" key="2">
    <source>
        <dbReference type="ARBA" id="ARBA00004922"/>
    </source>
</evidence>
<reference evidence="13 14" key="1">
    <citation type="submission" date="2020-04" db="EMBL/GenBank/DDBJ databases">
        <title>Novosphingobium sp. TW-4 isolated from soil.</title>
        <authorList>
            <person name="Dahal R.H."/>
            <person name="Chaudhary D.K."/>
        </authorList>
    </citation>
    <scope>NUCLEOTIDE SEQUENCE [LARGE SCALE GENOMIC DNA]</scope>
    <source>
        <strain evidence="13 14">TW-4</strain>
    </source>
</reference>
<accession>A0A7Y0BKR6</accession>
<feature type="transmembrane region" description="Helical" evidence="10">
    <location>
        <begin position="337"/>
        <end position="355"/>
    </location>
</feature>
<dbReference type="Pfam" id="PF02366">
    <property type="entry name" value="PMT"/>
    <property type="match status" value="1"/>
</dbReference>